<evidence type="ECO:0000313" key="2">
    <source>
        <dbReference type="EMBL" id="MFC4637698.1"/>
    </source>
</evidence>
<dbReference type="RefSeq" id="WP_380060733.1">
    <property type="nucleotide sequence ID" value="NZ_JBHSEI010000002.1"/>
</dbReference>
<gene>
    <name evidence="2" type="ORF">ACFO0D_05000</name>
</gene>
<sequence length="195" mass="22778">MNNARGARRQRDVSVPKGPDWVPGSPTDYPILDRWERQVRLSEVRQQQAPHQDLASTETVPDIRAKIEQIRKEASVLVRALERMQGQRPTLPVPFPPEIEKIFRSLVNRMVKFTQYDHEKLQELVSRTSWDYVRMILADHCRAIEQNFTPQNVDIYAYQAKSLLNQNDLYRALGKLATLTSDLNNLEKRLNKEQE</sequence>
<proteinExistence type="predicted"/>
<accession>A0ABV9I728</accession>
<dbReference type="Proteomes" id="UP001595952">
    <property type="component" value="Unassembled WGS sequence"/>
</dbReference>
<reference evidence="3" key="1">
    <citation type="journal article" date="2019" name="Int. J. Syst. Evol. Microbiol.">
        <title>The Global Catalogue of Microorganisms (GCM) 10K type strain sequencing project: providing services to taxonomists for standard genome sequencing and annotation.</title>
        <authorList>
            <consortium name="The Broad Institute Genomics Platform"/>
            <consortium name="The Broad Institute Genome Sequencing Center for Infectious Disease"/>
            <person name="Wu L."/>
            <person name="Ma J."/>
        </authorList>
    </citation>
    <scope>NUCLEOTIDE SEQUENCE [LARGE SCALE GENOMIC DNA]</scope>
    <source>
        <strain evidence="3">CCUG 55995</strain>
    </source>
</reference>
<dbReference type="EMBL" id="JBHSEI010000002">
    <property type="protein sequence ID" value="MFC4637698.1"/>
    <property type="molecule type" value="Genomic_DNA"/>
</dbReference>
<protein>
    <submittedName>
        <fullName evidence="2">Uncharacterized protein</fullName>
    </submittedName>
</protein>
<organism evidence="2 3">
    <name type="scientific">Deinococcus hohokamensis</name>
    <dbReference type="NCBI Taxonomy" id="309883"/>
    <lineage>
        <taxon>Bacteria</taxon>
        <taxon>Thermotogati</taxon>
        <taxon>Deinococcota</taxon>
        <taxon>Deinococci</taxon>
        <taxon>Deinococcales</taxon>
        <taxon>Deinococcaceae</taxon>
        <taxon>Deinococcus</taxon>
    </lineage>
</organism>
<feature type="region of interest" description="Disordered" evidence="1">
    <location>
        <begin position="1"/>
        <end position="28"/>
    </location>
</feature>
<name>A0ABV9I728_9DEIO</name>
<comment type="caution">
    <text evidence="2">The sequence shown here is derived from an EMBL/GenBank/DDBJ whole genome shotgun (WGS) entry which is preliminary data.</text>
</comment>
<evidence type="ECO:0000256" key="1">
    <source>
        <dbReference type="SAM" id="MobiDB-lite"/>
    </source>
</evidence>
<keyword evidence="3" id="KW-1185">Reference proteome</keyword>
<evidence type="ECO:0000313" key="3">
    <source>
        <dbReference type="Proteomes" id="UP001595952"/>
    </source>
</evidence>